<organism evidence="3 4">
    <name type="scientific">Sorangium cellulosum</name>
    <name type="common">Polyangium cellulosum</name>
    <dbReference type="NCBI Taxonomy" id="56"/>
    <lineage>
        <taxon>Bacteria</taxon>
        <taxon>Pseudomonadati</taxon>
        <taxon>Myxococcota</taxon>
        <taxon>Polyangia</taxon>
        <taxon>Polyangiales</taxon>
        <taxon>Polyangiaceae</taxon>
        <taxon>Sorangium</taxon>
    </lineage>
</organism>
<evidence type="ECO:0000256" key="1">
    <source>
        <dbReference type="SAM" id="MobiDB-lite"/>
    </source>
</evidence>
<dbReference type="RefSeq" id="WP_129576650.1">
    <property type="nucleotide sequence ID" value="NZ_CP012672.1"/>
</dbReference>
<sequence>MDQATMPKEISAALAKAQAVARSVEKTKTNTHHGFKYASAEDVIAVAREALAEADLALLPVATKFRRSTGTLDENAGACGFLDISYRLIHGASGHVHEMTTEEAVCPQPAKERGWVRPLDKAIFAARTEGLGYMLRELLLIPRQDALDVSGRGDGDDRGPRGGQDRQQGQRGQDRGRGGQASPGPSRGAQGSAPAQGGGQASPPDPSDPKLAEELRLLRQRRSEAKAEKSTEKLLLADTAFASAVEAHAATLQSSQAVEDLAALCDSLRFPKGRPAAAIGAAITQARARVAPATQST</sequence>
<gene>
    <name evidence="2" type="ORF">SOCE836_053390</name>
    <name evidence="3" type="ORF">SOCE836_053960</name>
</gene>
<evidence type="ECO:0000313" key="4">
    <source>
        <dbReference type="Proteomes" id="UP000295497"/>
    </source>
</evidence>
<name>A0A4V0NGI0_SORCE</name>
<feature type="region of interest" description="Disordered" evidence="1">
    <location>
        <begin position="149"/>
        <end position="210"/>
    </location>
</feature>
<accession>A0A4V0NGI0</accession>
<dbReference type="AlphaFoldDB" id="A0A4V0NGI0"/>
<reference evidence="3 4" key="1">
    <citation type="submission" date="2015-09" db="EMBL/GenBank/DDBJ databases">
        <title>Sorangium comparison.</title>
        <authorList>
            <person name="Zaburannyi N."/>
            <person name="Bunk B."/>
            <person name="Overmann J."/>
            <person name="Mueller R."/>
        </authorList>
    </citation>
    <scope>NUCLEOTIDE SEQUENCE [LARGE SCALE GENOMIC DNA]</scope>
    <source>
        <strain evidence="3 4">So ce836</strain>
    </source>
</reference>
<dbReference type="EMBL" id="CP012672">
    <property type="protein sequence ID" value="AUX33242.1"/>
    <property type="molecule type" value="Genomic_DNA"/>
</dbReference>
<dbReference type="Pfam" id="PF04404">
    <property type="entry name" value="ERF"/>
    <property type="match status" value="1"/>
</dbReference>
<dbReference type="EMBL" id="CP012672">
    <property type="protein sequence ID" value="AUX33185.1"/>
    <property type="molecule type" value="Genomic_DNA"/>
</dbReference>
<evidence type="ECO:0000313" key="3">
    <source>
        <dbReference type="EMBL" id="AUX33242.1"/>
    </source>
</evidence>
<dbReference type="Proteomes" id="UP000295497">
    <property type="component" value="Chromosome"/>
</dbReference>
<protein>
    <submittedName>
        <fullName evidence="3">Uncharacterized protein</fullName>
    </submittedName>
</protein>
<proteinExistence type="predicted"/>
<evidence type="ECO:0000313" key="2">
    <source>
        <dbReference type="EMBL" id="AUX33185.1"/>
    </source>
</evidence>
<feature type="compositionally biased region" description="Basic and acidic residues" evidence="1">
    <location>
        <begin position="151"/>
        <end position="164"/>
    </location>
</feature>
<dbReference type="InterPro" id="IPR007499">
    <property type="entry name" value="ERF_bacteria_virus"/>
</dbReference>